<dbReference type="PRINTS" id="PR00364">
    <property type="entry name" value="DISEASERSIST"/>
</dbReference>
<dbReference type="Pfam" id="PF00931">
    <property type="entry name" value="NB-ARC"/>
    <property type="match status" value="1"/>
</dbReference>
<evidence type="ECO:0000256" key="6">
    <source>
        <dbReference type="SAM" id="SignalP"/>
    </source>
</evidence>
<evidence type="ECO:0000256" key="3">
    <source>
        <dbReference type="ARBA" id="ARBA00022737"/>
    </source>
</evidence>
<dbReference type="InterPro" id="IPR044974">
    <property type="entry name" value="Disease_R_plants"/>
</dbReference>
<protein>
    <submittedName>
        <fullName evidence="10">Uncharacterized protein</fullName>
    </submittedName>
</protein>
<feature type="domain" description="Disease resistance protein winged helix" evidence="9">
    <location>
        <begin position="284"/>
        <end position="328"/>
    </location>
</feature>
<evidence type="ECO:0000313" key="11">
    <source>
        <dbReference type="Proteomes" id="UP000324705"/>
    </source>
</evidence>
<dbReference type="Gene3D" id="1.10.8.430">
    <property type="entry name" value="Helical domain of apoptotic protease-activating factors"/>
    <property type="match status" value="1"/>
</dbReference>
<dbReference type="EMBL" id="LT934112">
    <property type="protein sequence ID" value="VAH23791.1"/>
    <property type="molecule type" value="Genomic_DNA"/>
</dbReference>
<organism evidence="10 11">
    <name type="scientific">Triticum turgidum subsp. durum</name>
    <name type="common">Durum wheat</name>
    <name type="synonym">Triticum durum</name>
    <dbReference type="NCBI Taxonomy" id="4567"/>
    <lineage>
        <taxon>Eukaryota</taxon>
        <taxon>Viridiplantae</taxon>
        <taxon>Streptophyta</taxon>
        <taxon>Embryophyta</taxon>
        <taxon>Tracheophyta</taxon>
        <taxon>Spermatophyta</taxon>
        <taxon>Magnoliopsida</taxon>
        <taxon>Liliopsida</taxon>
        <taxon>Poales</taxon>
        <taxon>Poaceae</taxon>
        <taxon>BOP clade</taxon>
        <taxon>Pooideae</taxon>
        <taxon>Triticodae</taxon>
        <taxon>Triticeae</taxon>
        <taxon>Triticinae</taxon>
        <taxon>Triticum</taxon>
    </lineage>
</organism>
<dbReference type="GO" id="GO:0098542">
    <property type="term" value="P:defense response to other organism"/>
    <property type="evidence" value="ECO:0007669"/>
    <property type="project" value="TreeGrafter"/>
</dbReference>
<dbReference type="Gramene" id="TRITD1Bv1G224880.2">
    <property type="protein sequence ID" value="TRITD1Bv1G224880.2"/>
    <property type="gene ID" value="TRITD1Bv1G224880"/>
</dbReference>
<gene>
    <name evidence="10" type="ORF">TRITD_1Bv1G224880</name>
</gene>
<evidence type="ECO:0000259" key="9">
    <source>
        <dbReference type="Pfam" id="PF23559"/>
    </source>
</evidence>
<keyword evidence="11" id="KW-1185">Reference proteome</keyword>
<evidence type="ECO:0000256" key="4">
    <source>
        <dbReference type="ARBA" id="ARBA00022741"/>
    </source>
</evidence>
<comment type="similarity">
    <text evidence="1">Belongs to the disease resistance NB-LRR family.</text>
</comment>
<feature type="domain" description="NB-ARC" evidence="7">
    <location>
        <begin position="101"/>
        <end position="194"/>
    </location>
</feature>
<dbReference type="InterPro" id="IPR036388">
    <property type="entry name" value="WH-like_DNA-bd_sf"/>
</dbReference>
<evidence type="ECO:0000259" key="7">
    <source>
        <dbReference type="Pfam" id="PF00931"/>
    </source>
</evidence>
<dbReference type="Pfam" id="PF18052">
    <property type="entry name" value="Rx_N"/>
    <property type="match status" value="1"/>
</dbReference>
<dbReference type="InterPro" id="IPR042197">
    <property type="entry name" value="Apaf_helical"/>
</dbReference>
<dbReference type="InterPro" id="IPR027417">
    <property type="entry name" value="P-loop_NTPase"/>
</dbReference>
<dbReference type="Gene3D" id="1.20.5.4130">
    <property type="match status" value="1"/>
</dbReference>
<evidence type="ECO:0000313" key="10">
    <source>
        <dbReference type="EMBL" id="VAH23791.1"/>
    </source>
</evidence>
<dbReference type="InterPro" id="IPR058922">
    <property type="entry name" value="WHD_DRP"/>
</dbReference>
<dbReference type="Gene3D" id="1.10.10.10">
    <property type="entry name" value="Winged helix-like DNA-binding domain superfamily/Winged helix DNA-binding domain"/>
    <property type="match status" value="1"/>
</dbReference>
<accession>A0A9R0R8C7</accession>
<dbReference type="Pfam" id="PF23559">
    <property type="entry name" value="WHD_DRP"/>
    <property type="match status" value="1"/>
</dbReference>
<proteinExistence type="inferred from homology"/>
<evidence type="ECO:0000256" key="1">
    <source>
        <dbReference type="ARBA" id="ARBA00008894"/>
    </source>
</evidence>
<feature type="signal peptide" evidence="6">
    <location>
        <begin position="1"/>
        <end position="17"/>
    </location>
</feature>
<keyword evidence="6" id="KW-0732">Signal</keyword>
<sequence>MAALGGMLAAAILKVVGDQVGSLIGGQIALQMNLDKDLKKMKMALESVEAVLKVAERRSITDELTGLWLKRLKDFLYEVSDMIDEFEADTQAITQPSAQNDKESAYTGKQMIRNSLEKLLANKKILIVLDDMWEDNMFQLEELKDMLKVGESSKVVVIATTRSEGIAKKMSTIQPYKLAPLTDDMCWSIIKQKSAFESRGDKEQLEEIGKVIAMKCAGVALAAKSLGHTLQSMKSGQWESVRDSNIWTAPSLEDTSSTQVLASLKLSYSVLPSYLKLCFAYCAIFPKGHKILKDDLIHQWVSLGFSSWELGERYISQLLGLSFLDHFKSSSAAAGSNDAGCLRS</sequence>
<dbReference type="GO" id="GO:0043531">
    <property type="term" value="F:ADP binding"/>
    <property type="evidence" value="ECO:0007669"/>
    <property type="project" value="InterPro"/>
</dbReference>
<dbReference type="InterPro" id="IPR002182">
    <property type="entry name" value="NB-ARC"/>
</dbReference>
<dbReference type="Proteomes" id="UP000324705">
    <property type="component" value="Chromosome 1B"/>
</dbReference>
<dbReference type="InterPro" id="IPR041118">
    <property type="entry name" value="Rx_N"/>
</dbReference>
<dbReference type="AlphaFoldDB" id="A0A9R0R8C7"/>
<dbReference type="PANTHER" id="PTHR23155">
    <property type="entry name" value="DISEASE RESISTANCE PROTEIN RP"/>
    <property type="match status" value="1"/>
</dbReference>
<name>A0A9R0R8C7_TRITD</name>
<evidence type="ECO:0000259" key="8">
    <source>
        <dbReference type="Pfam" id="PF18052"/>
    </source>
</evidence>
<feature type="domain" description="Disease resistance N-terminal" evidence="8">
    <location>
        <begin position="13"/>
        <end position="91"/>
    </location>
</feature>
<evidence type="ECO:0000256" key="5">
    <source>
        <dbReference type="ARBA" id="ARBA00022821"/>
    </source>
</evidence>
<keyword evidence="4" id="KW-0547">Nucleotide-binding</keyword>
<reference evidence="10 11" key="1">
    <citation type="submission" date="2017-09" db="EMBL/GenBank/DDBJ databases">
        <authorList>
            <consortium name="International Durum Wheat Genome Sequencing Consortium (IDWGSC)"/>
            <person name="Milanesi L."/>
        </authorList>
    </citation>
    <scope>NUCLEOTIDE SEQUENCE [LARGE SCALE GENOMIC DNA]</scope>
    <source>
        <strain evidence="11">cv. Svevo</strain>
    </source>
</reference>
<keyword evidence="2" id="KW-0433">Leucine-rich repeat</keyword>
<dbReference type="PANTHER" id="PTHR23155:SF1075">
    <property type="entry name" value="OS06G0644300 PROTEIN"/>
    <property type="match status" value="1"/>
</dbReference>
<evidence type="ECO:0000256" key="2">
    <source>
        <dbReference type="ARBA" id="ARBA00022614"/>
    </source>
</evidence>
<dbReference type="SUPFAM" id="SSF52540">
    <property type="entry name" value="P-loop containing nucleoside triphosphate hydrolases"/>
    <property type="match status" value="1"/>
</dbReference>
<keyword evidence="3" id="KW-0677">Repeat</keyword>
<keyword evidence="5" id="KW-0611">Plant defense</keyword>
<feature type="chain" id="PRO_5040364475" evidence="6">
    <location>
        <begin position="18"/>
        <end position="344"/>
    </location>
</feature>